<dbReference type="RefSeq" id="WP_345917848.1">
    <property type="nucleotide sequence ID" value="NZ_JBDIVE010000001.1"/>
</dbReference>
<comment type="caution">
    <text evidence="6">The sequence shown here is derived from an EMBL/GenBank/DDBJ whole genome shotgun (WGS) entry which is preliminary data.</text>
</comment>
<dbReference type="InterPro" id="IPR058163">
    <property type="entry name" value="LysR-type_TF_proteobact-type"/>
</dbReference>
<accession>A0ABU9YTM9</accession>
<evidence type="ECO:0000256" key="2">
    <source>
        <dbReference type="ARBA" id="ARBA00023015"/>
    </source>
</evidence>
<dbReference type="PANTHER" id="PTHR30537:SF5">
    <property type="entry name" value="HTH-TYPE TRANSCRIPTIONAL ACTIVATOR TTDR-RELATED"/>
    <property type="match status" value="1"/>
</dbReference>
<dbReference type="Proteomes" id="UP001410394">
    <property type="component" value="Unassembled WGS sequence"/>
</dbReference>
<evidence type="ECO:0000256" key="1">
    <source>
        <dbReference type="ARBA" id="ARBA00009437"/>
    </source>
</evidence>
<dbReference type="CDD" id="cd08422">
    <property type="entry name" value="PBP2_CrgA_like"/>
    <property type="match status" value="1"/>
</dbReference>
<dbReference type="InterPro" id="IPR000847">
    <property type="entry name" value="LysR_HTH_N"/>
</dbReference>
<keyword evidence="2" id="KW-0805">Transcription regulation</keyword>
<keyword evidence="7" id="KW-1185">Reference proteome</keyword>
<dbReference type="EMBL" id="JBDIVE010000001">
    <property type="protein sequence ID" value="MEN3067080.1"/>
    <property type="molecule type" value="Genomic_DNA"/>
</dbReference>
<dbReference type="Pfam" id="PF00126">
    <property type="entry name" value="HTH_1"/>
    <property type="match status" value="1"/>
</dbReference>
<evidence type="ECO:0000256" key="3">
    <source>
        <dbReference type="ARBA" id="ARBA00023125"/>
    </source>
</evidence>
<sequence>MQKYDFLALKSFVQVVESGGFGKAAELLDASTAAISRRVSGLEQELGIQLFRRTTRRLDLTEAGQQFYRDVLDIFQMLEEAEERVRANRANVSGQMRIAAPMSFGVQRLTPLLPGFLQRYPELKIQLLLEDRATDLVAEGIDLAVRIGTLSDSSLIARRIADVPRRFCAAPAYLERMGVPLAPEELSRHQCLQYSPRGAREDWATVFGLAADALPISGPFAANNAEALLQCAIQGLGIILLPDFIVDAALADGRLREVLQPWAPPPFGLHVVRPSSRTVPTRIRLFIDYLIETLGAAPSQPE</sequence>
<name>A0ABU9YTM9_9RHOO</name>
<dbReference type="InterPro" id="IPR036388">
    <property type="entry name" value="WH-like_DNA-bd_sf"/>
</dbReference>
<evidence type="ECO:0000259" key="5">
    <source>
        <dbReference type="PROSITE" id="PS50931"/>
    </source>
</evidence>
<feature type="domain" description="HTH lysR-type" evidence="5">
    <location>
        <begin position="4"/>
        <end position="61"/>
    </location>
</feature>
<dbReference type="Gene3D" id="3.40.190.290">
    <property type="match status" value="1"/>
</dbReference>
<evidence type="ECO:0000313" key="6">
    <source>
        <dbReference type="EMBL" id="MEN3067080.1"/>
    </source>
</evidence>
<dbReference type="Pfam" id="PF03466">
    <property type="entry name" value="LysR_substrate"/>
    <property type="match status" value="1"/>
</dbReference>
<comment type="similarity">
    <text evidence="1">Belongs to the LysR transcriptional regulatory family.</text>
</comment>
<reference evidence="6 7" key="1">
    <citation type="journal article" date="2018" name="Int. J. Syst. Evol. Microbiol.">
        <title>Uliginosibacterium sediminicola sp. nov., isolated from freshwater sediment.</title>
        <authorList>
            <person name="Hwang W.M."/>
            <person name="Kim S.M."/>
            <person name="Kang K."/>
            <person name="Ahn T.Y."/>
        </authorList>
    </citation>
    <scope>NUCLEOTIDE SEQUENCE [LARGE SCALE GENOMIC DNA]</scope>
    <source>
        <strain evidence="6 7">M1-21</strain>
    </source>
</reference>
<dbReference type="SUPFAM" id="SSF53850">
    <property type="entry name" value="Periplasmic binding protein-like II"/>
    <property type="match status" value="1"/>
</dbReference>
<protein>
    <submittedName>
        <fullName evidence="6">LysR family transcriptional regulator</fullName>
    </submittedName>
</protein>
<dbReference type="Gene3D" id="1.10.10.10">
    <property type="entry name" value="Winged helix-like DNA-binding domain superfamily/Winged helix DNA-binding domain"/>
    <property type="match status" value="1"/>
</dbReference>
<dbReference type="InterPro" id="IPR005119">
    <property type="entry name" value="LysR_subst-bd"/>
</dbReference>
<keyword evidence="4" id="KW-0804">Transcription</keyword>
<dbReference type="PRINTS" id="PR00039">
    <property type="entry name" value="HTHLYSR"/>
</dbReference>
<dbReference type="SUPFAM" id="SSF46785">
    <property type="entry name" value="Winged helix' DNA-binding domain"/>
    <property type="match status" value="1"/>
</dbReference>
<keyword evidence="3" id="KW-0238">DNA-binding</keyword>
<dbReference type="PROSITE" id="PS50931">
    <property type="entry name" value="HTH_LYSR"/>
    <property type="match status" value="1"/>
</dbReference>
<evidence type="ECO:0000256" key="4">
    <source>
        <dbReference type="ARBA" id="ARBA00023163"/>
    </source>
</evidence>
<gene>
    <name evidence="6" type="ORF">ABDB84_01245</name>
</gene>
<organism evidence="6 7">
    <name type="scientific">Uliginosibacterium sediminicola</name>
    <dbReference type="NCBI Taxonomy" id="2024550"/>
    <lineage>
        <taxon>Bacteria</taxon>
        <taxon>Pseudomonadati</taxon>
        <taxon>Pseudomonadota</taxon>
        <taxon>Betaproteobacteria</taxon>
        <taxon>Rhodocyclales</taxon>
        <taxon>Zoogloeaceae</taxon>
        <taxon>Uliginosibacterium</taxon>
    </lineage>
</organism>
<evidence type="ECO:0000313" key="7">
    <source>
        <dbReference type="Proteomes" id="UP001410394"/>
    </source>
</evidence>
<dbReference type="InterPro" id="IPR036390">
    <property type="entry name" value="WH_DNA-bd_sf"/>
</dbReference>
<dbReference type="PANTHER" id="PTHR30537">
    <property type="entry name" value="HTH-TYPE TRANSCRIPTIONAL REGULATOR"/>
    <property type="match status" value="1"/>
</dbReference>
<proteinExistence type="inferred from homology"/>